<organism evidence="3 4">
    <name type="scientific">Actinokineospora cianjurensis</name>
    <dbReference type="NCBI Taxonomy" id="585224"/>
    <lineage>
        <taxon>Bacteria</taxon>
        <taxon>Bacillati</taxon>
        <taxon>Actinomycetota</taxon>
        <taxon>Actinomycetes</taxon>
        <taxon>Pseudonocardiales</taxon>
        <taxon>Pseudonocardiaceae</taxon>
        <taxon>Actinokineospora</taxon>
    </lineage>
</organism>
<sequence length="489" mass="52732">MSHSPVSATADPSQAPTTFDTIVVGNGGLGLSLGLVLARRGQRVAVVGEASRPLAASVAAGAMNGCFGEVTPTLVRSEYGRLKLAMDVRATSMWDQWAQSLIEESDETRIRSATGTIVILNTIGVPGIDSAGYAAIRQAMQDYKEPYEDLEPEDIEWLAPEPKSRPLKAMFIPGEHAVDTPALLRALPAAFTRAGGVLVDAHVDRVVVEGGRTTGVVLRGDGKVLSADNVVLAAGVSSHELLSAVDPEIRDKIPSMVAGGGVSLLVRTENGLIPDSVIRTPNRAFACGLHVVPRGDGVIYLGATNEVLPKPISTAAIGEVNLLLSGIRQMRADLVNGHILKINVGNRPIPLDGYPLLGPAGVDGLWLMTGTYRDGLHQSPMLAEEIAARVLGEPHDTDLDVFTPVRPPLQSMTREEALETAVTHTMAVGVEHDWHLPEDFPPLIEEQFRRSFRQVLDEMDHDFVPPPELLFFVEDEIHDALRRYYDAHR</sequence>
<reference evidence="3 4" key="1">
    <citation type="submission" date="2018-10" db="EMBL/GenBank/DDBJ databases">
        <title>Genomic Encyclopedia of Archaeal and Bacterial Type Strains, Phase II (KMG-II): from individual species to whole genera.</title>
        <authorList>
            <person name="Goeker M."/>
        </authorList>
    </citation>
    <scope>NUCLEOTIDE SEQUENCE [LARGE SCALE GENOMIC DNA]</scope>
    <source>
        <strain evidence="3 4">DSM 45657</strain>
    </source>
</reference>
<dbReference type="PANTHER" id="PTHR13847:SF289">
    <property type="entry name" value="GLYCINE OXIDASE"/>
    <property type="match status" value="1"/>
</dbReference>
<proteinExistence type="predicted"/>
<evidence type="ECO:0000313" key="4">
    <source>
        <dbReference type="Proteomes" id="UP000282454"/>
    </source>
</evidence>
<dbReference type="OrthoDB" id="9806257at2"/>
<dbReference type="GO" id="GO:0005737">
    <property type="term" value="C:cytoplasm"/>
    <property type="evidence" value="ECO:0007669"/>
    <property type="project" value="TreeGrafter"/>
</dbReference>
<dbReference type="Pfam" id="PF01266">
    <property type="entry name" value="DAO"/>
    <property type="match status" value="1"/>
</dbReference>
<gene>
    <name evidence="3" type="ORF">CLV68_4281</name>
</gene>
<dbReference type="EMBL" id="RCDD01000003">
    <property type="protein sequence ID" value="RLK58187.1"/>
    <property type="molecule type" value="Genomic_DNA"/>
</dbReference>
<feature type="domain" description="FAD dependent oxidoreductase" evidence="2">
    <location>
        <begin position="20"/>
        <end position="389"/>
    </location>
</feature>
<protein>
    <submittedName>
        <fullName evidence="3">Glycine/D-amino acid oxidase-like deaminating enzyme</fullName>
    </submittedName>
</protein>
<dbReference type="Gene3D" id="3.30.9.10">
    <property type="entry name" value="D-Amino Acid Oxidase, subunit A, domain 2"/>
    <property type="match status" value="1"/>
</dbReference>
<keyword evidence="4" id="KW-1185">Reference proteome</keyword>
<dbReference type="PANTHER" id="PTHR13847">
    <property type="entry name" value="SARCOSINE DEHYDROGENASE-RELATED"/>
    <property type="match status" value="1"/>
</dbReference>
<evidence type="ECO:0000313" key="3">
    <source>
        <dbReference type="EMBL" id="RLK58187.1"/>
    </source>
</evidence>
<dbReference type="Gene3D" id="3.50.50.60">
    <property type="entry name" value="FAD/NAD(P)-binding domain"/>
    <property type="match status" value="1"/>
</dbReference>
<evidence type="ECO:0000256" key="1">
    <source>
        <dbReference type="ARBA" id="ARBA00023002"/>
    </source>
</evidence>
<dbReference type="GO" id="GO:0016491">
    <property type="term" value="F:oxidoreductase activity"/>
    <property type="evidence" value="ECO:0007669"/>
    <property type="project" value="UniProtKB-KW"/>
</dbReference>
<accession>A0A421B1F3</accession>
<name>A0A421B1F3_9PSEU</name>
<evidence type="ECO:0000259" key="2">
    <source>
        <dbReference type="Pfam" id="PF01266"/>
    </source>
</evidence>
<keyword evidence="1" id="KW-0560">Oxidoreductase</keyword>
<dbReference type="AlphaFoldDB" id="A0A421B1F3"/>
<dbReference type="InterPro" id="IPR006076">
    <property type="entry name" value="FAD-dep_OxRdtase"/>
</dbReference>
<dbReference type="SUPFAM" id="SSF51905">
    <property type="entry name" value="FAD/NAD(P)-binding domain"/>
    <property type="match status" value="1"/>
</dbReference>
<dbReference type="Proteomes" id="UP000282454">
    <property type="component" value="Unassembled WGS sequence"/>
</dbReference>
<dbReference type="InterPro" id="IPR036188">
    <property type="entry name" value="FAD/NAD-bd_sf"/>
</dbReference>
<comment type="caution">
    <text evidence="3">The sequence shown here is derived from an EMBL/GenBank/DDBJ whole genome shotgun (WGS) entry which is preliminary data.</text>
</comment>